<evidence type="ECO:0000256" key="3">
    <source>
        <dbReference type="ARBA" id="ARBA00022692"/>
    </source>
</evidence>
<keyword evidence="7" id="KW-0813">Transport</keyword>
<organism evidence="8 9">
    <name type="scientific">Priapulus caudatus</name>
    <name type="common">Priapulid worm</name>
    <dbReference type="NCBI Taxonomy" id="37621"/>
    <lineage>
        <taxon>Eukaryota</taxon>
        <taxon>Metazoa</taxon>
        <taxon>Ecdysozoa</taxon>
        <taxon>Scalidophora</taxon>
        <taxon>Priapulida</taxon>
        <taxon>Priapulimorpha</taxon>
        <taxon>Priapulimorphida</taxon>
        <taxon>Priapulidae</taxon>
        <taxon>Priapulus</taxon>
    </lineage>
</organism>
<dbReference type="PROSITE" id="PS50920">
    <property type="entry name" value="SOLCAR"/>
    <property type="match status" value="2"/>
</dbReference>
<name>A0ABM1ENM4_PRICU</name>
<keyword evidence="3 6" id="KW-0812">Transmembrane</keyword>
<dbReference type="InterPro" id="IPR018108">
    <property type="entry name" value="MCP_transmembrane"/>
</dbReference>
<protein>
    <submittedName>
        <fullName evidence="9">Mitochondrial thiamine pyrophosphate carrier-like</fullName>
    </submittedName>
</protein>
<dbReference type="InterPro" id="IPR023395">
    <property type="entry name" value="MCP_dom_sf"/>
</dbReference>
<dbReference type="PANTHER" id="PTHR24089">
    <property type="entry name" value="SOLUTE CARRIER FAMILY 25"/>
    <property type="match status" value="1"/>
</dbReference>
<evidence type="ECO:0000313" key="9">
    <source>
        <dbReference type="RefSeq" id="XP_014673795.1"/>
    </source>
</evidence>
<evidence type="ECO:0000256" key="4">
    <source>
        <dbReference type="ARBA" id="ARBA00022737"/>
    </source>
</evidence>
<comment type="subcellular location">
    <subcellularLocation>
        <location evidence="1">Membrane</location>
        <topology evidence="1">Multi-pass membrane protein</topology>
    </subcellularLocation>
</comment>
<keyword evidence="8" id="KW-1185">Reference proteome</keyword>
<reference evidence="9" key="1">
    <citation type="submission" date="2025-08" db="UniProtKB">
        <authorList>
            <consortium name="RefSeq"/>
        </authorList>
    </citation>
    <scope>IDENTIFICATION</scope>
</reference>
<evidence type="ECO:0000256" key="6">
    <source>
        <dbReference type="PROSITE-ProRule" id="PRU00282"/>
    </source>
</evidence>
<dbReference type="Proteomes" id="UP000695022">
    <property type="component" value="Unplaced"/>
</dbReference>
<dbReference type="RefSeq" id="XP_014673795.1">
    <property type="nucleotide sequence ID" value="XM_014818309.1"/>
</dbReference>
<dbReference type="GeneID" id="106814046"/>
<evidence type="ECO:0000256" key="5">
    <source>
        <dbReference type="ARBA" id="ARBA00023136"/>
    </source>
</evidence>
<evidence type="ECO:0000256" key="1">
    <source>
        <dbReference type="ARBA" id="ARBA00004141"/>
    </source>
</evidence>
<accession>A0ABM1ENM4</accession>
<dbReference type="Pfam" id="PF00153">
    <property type="entry name" value="Mito_carr"/>
    <property type="match status" value="3"/>
</dbReference>
<keyword evidence="4" id="KW-0677">Repeat</keyword>
<comment type="similarity">
    <text evidence="2 7">Belongs to the mitochondrial carrier (TC 2.A.29) family.</text>
</comment>
<evidence type="ECO:0000313" key="8">
    <source>
        <dbReference type="Proteomes" id="UP000695022"/>
    </source>
</evidence>
<feature type="repeat" description="Solcar" evidence="6">
    <location>
        <begin position="12"/>
        <end position="106"/>
    </location>
</feature>
<keyword evidence="5 6" id="KW-0472">Membrane</keyword>
<gene>
    <name evidence="9" type="primary">LOC106814046</name>
</gene>
<proteinExistence type="inferred from homology"/>
<dbReference type="SUPFAM" id="SSF103506">
    <property type="entry name" value="Mitochondrial carrier"/>
    <property type="match status" value="1"/>
</dbReference>
<feature type="repeat" description="Solcar" evidence="6">
    <location>
        <begin position="175"/>
        <end position="286"/>
    </location>
</feature>
<evidence type="ECO:0000256" key="7">
    <source>
        <dbReference type="RuleBase" id="RU000488"/>
    </source>
</evidence>
<dbReference type="Gene3D" id="1.50.40.10">
    <property type="entry name" value="Mitochondrial carrier domain"/>
    <property type="match status" value="2"/>
</dbReference>
<evidence type="ECO:0000256" key="2">
    <source>
        <dbReference type="ARBA" id="ARBA00006375"/>
    </source>
</evidence>
<sequence>MVGFDPHDSVTLTQSQQALAGASSGIVTRLVTQPLDVLKIRFQLQIEPVSQRSKCNSKYKSVWQAFKLIKLEEGVPALWKGHVPGQGCSIIYGVFLFVVFETITRDVWAYLPHSVTTDWREEVHFICGGLSGALASVAAQPMDVMRTRLIAQGEPKVSVEIACCHLVCGAVTKSSAMVERIVCGSASGMSAKLAVQPLDFVKKRLQVCGFEEARTRFGQVGGAIRSSSVAVTGVEVRTYHGTIHCICSVFKHEGVAGFYKGTVPSLIKASSVTCLSFLVYEQFCDMLRYYRQRRHVS</sequence>